<dbReference type="RefSeq" id="WP_200283146.1">
    <property type="nucleotide sequence ID" value="NZ_JAENII010000019.1"/>
</dbReference>
<keyword evidence="1" id="KW-0732">Signal</keyword>
<comment type="caution">
    <text evidence="2">The sequence shown here is derived from an EMBL/GenBank/DDBJ whole genome shotgun (WGS) entry which is preliminary data.</text>
</comment>
<keyword evidence="3" id="KW-1185">Reference proteome</keyword>
<evidence type="ECO:0008006" key="4">
    <source>
        <dbReference type="Google" id="ProtNLM"/>
    </source>
</evidence>
<feature type="signal peptide" evidence="1">
    <location>
        <begin position="1"/>
        <end position="20"/>
    </location>
</feature>
<organism evidence="2 3">
    <name type="scientific">Haloferula rosea</name>
    <dbReference type="NCBI Taxonomy" id="490093"/>
    <lineage>
        <taxon>Bacteria</taxon>
        <taxon>Pseudomonadati</taxon>
        <taxon>Verrucomicrobiota</taxon>
        <taxon>Verrucomicrobiia</taxon>
        <taxon>Verrucomicrobiales</taxon>
        <taxon>Verrucomicrobiaceae</taxon>
        <taxon>Haloferula</taxon>
    </lineage>
</organism>
<name>A0A934VHP3_9BACT</name>
<accession>A0A934VHP3</accession>
<evidence type="ECO:0000256" key="1">
    <source>
        <dbReference type="SAM" id="SignalP"/>
    </source>
</evidence>
<dbReference type="Proteomes" id="UP000658278">
    <property type="component" value="Unassembled WGS sequence"/>
</dbReference>
<protein>
    <recommendedName>
        <fullName evidence="4">HEAT repeat domain-containing protein</fullName>
    </recommendedName>
</protein>
<evidence type="ECO:0000313" key="3">
    <source>
        <dbReference type="Proteomes" id="UP000658278"/>
    </source>
</evidence>
<dbReference type="AlphaFoldDB" id="A0A934VHP3"/>
<reference evidence="2" key="1">
    <citation type="submission" date="2021-01" db="EMBL/GenBank/DDBJ databases">
        <title>Modified the classification status of verrucomicrobia.</title>
        <authorList>
            <person name="Feng X."/>
        </authorList>
    </citation>
    <scope>NUCLEOTIDE SEQUENCE</scope>
    <source>
        <strain evidence="2">KCTC 22201</strain>
    </source>
</reference>
<dbReference type="EMBL" id="JAENII010000019">
    <property type="protein sequence ID" value="MBK1828890.1"/>
    <property type="molecule type" value="Genomic_DNA"/>
</dbReference>
<sequence>MSPSSPALAASLLLAALAQATSVGVGEHECPICERELKTTRVMSYSQFGEPARDLSDLPRYTLFGSPESCPWDLYTAFSDGWEIEDPDELASMKRFLTTRPLAIQLTPAEAELLGDAPLPSSIRSLLWARTCNLQRKPNPARDRDTALLLFYNTRHPADASTRRWNHHFRSEAIKTLDAHAKDPGITAVERSIFTYLAGELRRQADDPQGAKTNFAEARELANKSKSKDDAWIERWAQEQTLLIDVEGVDSGELDSWLIRPLPNPWGESEKVEALAEMAWTKHKQALDTLLERATTRNDTKAEAILWKSIGQDPAALLALAETSPEDAIEMLPKGYPHWAEWFQRIAETVDKDAALKALLANERNRNILGRVVGFQRAPWQDDPKVKSMLRDACQSNDPTQWLEKLSAFEKRDVLGEVMDAMENDDLNMARNAARLAVHMLKELDADPKLANYPVSYLLADLCEDRKKFSKAVQPHLSGTWKTPFWKACVTYASGNEKVSQELLSSPLRKQHSREDGMVFDHLLYQMLEAAGDPALVPDCIKELETKDWLASEIQSYAMAIDDKRLTAALLQRLEWLHHPQTKKHEAYSMLMEGEALDIESHLFTEKLEALPTVVAAP</sequence>
<evidence type="ECO:0000313" key="2">
    <source>
        <dbReference type="EMBL" id="MBK1828890.1"/>
    </source>
</evidence>
<proteinExistence type="predicted"/>
<feature type="chain" id="PRO_5037760671" description="HEAT repeat domain-containing protein" evidence="1">
    <location>
        <begin position="21"/>
        <end position="618"/>
    </location>
</feature>
<gene>
    <name evidence="2" type="ORF">JIN81_17780</name>
</gene>